<dbReference type="AlphaFoldDB" id="A0A1T5BL14"/>
<accession>A0A1T5BL14</accession>
<dbReference type="InterPro" id="IPR006015">
    <property type="entry name" value="Universal_stress_UspA"/>
</dbReference>
<dbReference type="CDD" id="cd00293">
    <property type="entry name" value="USP-like"/>
    <property type="match status" value="1"/>
</dbReference>
<evidence type="ECO:0000259" key="2">
    <source>
        <dbReference type="Pfam" id="PF00582"/>
    </source>
</evidence>
<dbReference type="EMBL" id="FUYS01000003">
    <property type="protein sequence ID" value="SKB47493.1"/>
    <property type="molecule type" value="Genomic_DNA"/>
</dbReference>
<organism evidence="3 4">
    <name type="scientific">Parapedobacter luteus</name>
    <dbReference type="NCBI Taxonomy" id="623280"/>
    <lineage>
        <taxon>Bacteria</taxon>
        <taxon>Pseudomonadati</taxon>
        <taxon>Bacteroidota</taxon>
        <taxon>Sphingobacteriia</taxon>
        <taxon>Sphingobacteriales</taxon>
        <taxon>Sphingobacteriaceae</taxon>
        <taxon>Parapedobacter</taxon>
    </lineage>
</organism>
<dbReference type="InterPro" id="IPR006016">
    <property type="entry name" value="UspA"/>
</dbReference>
<comment type="similarity">
    <text evidence="1">Belongs to the universal stress protein A family.</text>
</comment>
<dbReference type="Pfam" id="PF00582">
    <property type="entry name" value="Usp"/>
    <property type="match status" value="2"/>
</dbReference>
<gene>
    <name evidence="3" type="ORF">SAMN05660226_01539</name>
</gene>
<evidence type="ECO:0000313" key="4">
    <source>
        <dbReference type="Proteomes" id="UP000190541"/>
    </source>
</evidence>
<evidence type="ECO:0000313" key="3">
    <source>
        <dbReference type="EMBL" id="SKB47493.1"/>
    </source>
</evidence>
<feature type="domain" description="UspA" evidence="2">
    <location>
        <begin position="2"/>
        <end position="143"/>
    </location>
</feature>
<dbReference type="PRINTS" id="PR01438">
    <property type="entry name" value="UNVRSLSTRESS"/>
</dbReference>
<dbReference type="SUPFAM" id="SSF52402">
    <property type="entry name" value="Adenine nucleotide alpha hydrolases-like"/>
    <property type="match status" value="2"/>
</dbReference>
<dbReference type="PANTHER" id="PTHR46268">
    <property type="entry name" value="STRESS RESPONSE PROTEIN NHAX"/>
    <property type="match status" value="1"/>
</dbReference>
<keyword evidence="4" id="KW-1185">Reference proteome</keyword>
<name>A0A1T5BL14_9SPHI</name>
<dbReference type="RefSeq" id="WP_079716216.1">
    <property type="nucleotide sequence ID" value="NZ_FUYS01000003.1"/>
</dbReference>
<protein>
    <submittedName>
        <fullName evidence="3">Nucleotide-binding universal stress protein, UspA family</fullName>
    </submittedName>
</protein>
<dbReference type="OrthoDB" id="9788959at2"/>
<dbReference type="Proteomes" id="UP000190541">
    <property type="component" value="Unassembled WGS sequence"/>
</dbReference>
<dbReference type="Gene3D" id="3.40.50.12370">
    <property type="match status" value="1"/>
</dbReference>
<reference evidence="3 4" key="1">
    <citation type="submission" date="2017-02" db="EMBL/GenBank/DDBJ databases">
        <authorList>
            <person name="Peterson S.W."/>
        </authorList>
    </citation>
    <scope>NUCLEOTIDE SEQUENCE [LARGE SCALE GENOMIC DNA]</scope>
    <source>
        <strain evidence="3 4">DSM 22899</strain>
    </source>
</reference>
<proteinExistence type="inferred from homology"/>
<sequence length="277" mass="30537">METIIIATDFSESATNAAQYAAYLSGPLRVHTIILYHSYDSAPQATEIPLPESKDAALAHESSLTALEATEAKMQPFISKHTSVEIIANELPIVVGIQRLLDERRVGLVVTGITGKSNLEKFLIGSNTIAIADACTAPVLVVPEQVEFKPIAKAVFACDLDKVDDTMPVGTLAQLADTLAFKLLVLNIVKPEAGFDPGIIPEQYKLHGLLDRLNPEYHYVEYNDVVEGIMNFAETQQADLVMTVPKRYGFFDNLFHKSVTKKLAHHTRLPLLIFKHE</sequence>
<feature type="domain" description="UspA" evidence="2">
    <location>
        <begin position="215"/>
        <end position="275"/>
    </location>
</feature>
<dbReference type="STRING" id="623280.SAMN05660226_01539"/>
<dbReference type="PANTHER" id="PTHR46268:SF6">
    <property type="entry name" value="UNIVERSAL STRESS PROTEIN UP12"/>
    <property type="match status" value="1"/>
</dbReference>
<evidence type="ECO:0000256" key="1">
    <source>
        <dbReference type="ARBA" id="ARBA00008791"/>
    </source>
</evidence>